<sequence>MGASVGIPAAALCITRRLYLIASVKTVSILQSGKRRAALIDALICVLFPSSRSPSNTSFKATASTSYPALYNSLPMYLIWTMLPPLLGLLLSASPVLTASRYLRLIALALASTLLTAPLGALAIYLNLTASPVGPWRSLSDTHFMFGRVEKFPAILWRGNHLLGIALELKRWASPACALIFFGFFGFAVEARRNYGLLLAALAALFWRSAGRFGGALRRQAPCSKHDVSLPAYSSFSGTGSLTGSFASTHGGTELKRAGSMSSSLSSGSQFREDLLAAEGKTQEAEAGGGSARRLPPYTYALPLHAGWADGAYPASGYRAGDIEEGREREEEEAQWSPVSDAHSVQLNFPARVEGRTRSLV</sequence>
<dbReference type="AlphaFoldDB" id="A0AAD7CP02"/>
<dbReference type="PANTHER" id="PTHR28097:SF1">
    <property type="entry name" value="PHEROMONE A FACTOR RECEPTOR"/>
    <property type="match status" value="1"/>
</dbReference>
<keyword evidence="5 10" id="KW-1133">Transmembrane helix</keyword>
<feature type="transmembrane region" description="Helical" evidence="10">
    <location>
        <begin position="196"/>
        <end position="215"/>
    </location>
</feature>
<evidence type="ECO:0000256" key="9">
    <source>
        <dbReference type="ARBA" id="ARBA00023224"/>
    </source>
</evidence>
<dbReference type="InterPro" id="IPR001499">
    <property type="entry name" value="GPCR_STE3"/>
</dbReference>
<feature type="transmembrane region" description="Helical" evidence="10">
    <location>
        <begin position="105"/>
        <end position="126"/>
    </location>
</feature>
<keyword evidence="3" id="KW-0589">Pheromone response</keyword>
<feature type="transmembrane region" description="Helical" evidence="10">
    <location>
        <begin position="172"/>
        <end position="189"/>
    </location>
</feature>
<reference evidence="11" key="1">
    <citation type="submission" date="2023-03" db="EMBL/GenBank/DDBJ databases">
        <title>Massive genome expansion in bonnet fungi (Mycena s.s.) driven by repeated elements and novel gene families across ecological guilds.</title>
        <authorList>
            <consortium name="Lawrence Berkeley National Laboratory"/>
            <person name="Harder C.B."/>
            <person name="Miyauchi S."/>
            <person name="Viragh M."/>
            <person name="Kuo A."/>
            <person name="Thoen E."/>
            <person name="Andreopoulos B."/>
            <person name="Lu D."/>
            <person name="Skrede I."/>
            <person name="Drula E."/>
            <person name="Henrissat B."/>
            <person name="Morin E."/>
            <person name="Kohler A."/>
            <person name="Barry K."/>
            <person name="LaButti K."/>
            <person name="Morin E."/>
            <person name="Salamov A."/>
            <person name="Lipzen A."/>
            <person name="Mereny Z."/>
            <person name="Hegedus B."/>
            <person name="Baldrian P."/>
            <person name="Stursova M."/>
            <person name="Weitz H."/>
            <person name="Taylor A."/>
            <person name="Grigoriev I.V."/>
            <person name="Nagy L.G."/>
            <person name="Martin F."/>
            <person name="Kauserud H."/>
        </authorList>
    </citation>
    <scope>NUCLEOTIDE SEQUENCE</scope>
    <source>
        <strain evidence="11">CBHHK067</strain>
    </source>
</reference>
<protein>
    <submittedName>
        <fullName evidence="11">Pheromone A receptor-domain-containing protein</fullName>
    </submittedName>
</protein>
<evidence type="ECO:0000256" key="5">
    <source>
        <dbReference type="ARBA" id="ARBA00022989"/>
    </source>
</evidence>
<evidence type="ECO:0000256" key="1">
    <source>
        <dbReference type="ARBA" id="ARBA00004141"/>
    </source>
</evidence>
<evidence type="ECO:0000256" key="2">
    <source>
        <dbReference type="ARBA" id="ARBA00011085"/>
    </source>
</evidence>
<organism evidence="11 12">
    <name type="scientific">Mycena rosella</name>
    <name type="common">Pink bonnet</name>
    <name type="synonym">Agaricus rosellus</name>
    <dbReference type="NCBI Taxonomy" id="1033263"/>
    <lineage>
        <taxon>Eukaryota</taxon>
        <taxon>Fungi</taxon>
        <taxon>Dikarya</taxon>
        <taxon>Basidiomycota</taxon>
        <taxon>Agaricomycotina</taxon>
        <taxon>Agaricomycetes</taxon>
        <taxon>Agaricomycetidae</taxon>
        <taxon>Agaricales</taxon>
        <taxon>Marasmiineae</taxon>
        <taxon>Mycenaceae</taxon>
        <taxon>Mycena</taxon>
    </lineage>
</organism>
<dbReference type="GO" id="GO:0004932">
    <property type="term" value="F:mating-type factor pheromone receptor activity"/>
    <property type="evidence" value="ECO:0007669"/>
    <property type="project" value="InterPro"/>
</dbReference>
<dbReference type="PRINTS" id="PR00899">
    <property type="entry name" value="GPCRSTE3"/>
</dbReference>
<accession>A0AAD7CP02</accession>
<dbReference type="Pfam" id="PF02076">
    <property type="entry name" value="STE3"/>
    <property type="match status" value="2"/>
</dbReference>
<keyword evidence="6" id="KW-0297">G-protein coupled receptor</keyword>
<dbReference type="PANTHER" id="PTHR28097">
    <property type="entry name" value="PHEROMONE A FACTOR RECEPTOR"/>
    <property type="match status" value="1"/>
</dbReference>
<keyword evidence="4 10" id="KW-0812">Transmembrane</keyword>
<keyword evidence="7 10" id="KW-0472">Membrane</keyword>
<evidence type="ECO:0000256" key="4">
    <source>
        <dbReference type="ARBA" id="ARBA00022692"/>
    </source>
</evidence>
<proteinExistence type="inferred from homology"/>
<evidence type="ECO:0000256" key="7">
    <source>
        <dbReference type="ARBA" id="ARBA00023136"/>
    </source>
</evidence>
<gene>
    <name evidence="11" type="ORF">B0H17DRAFT_1338045</name>
</gene>
<comment type="similarity">
    <text evidence="2">Belongs to the G-protein coupled receptor 4 family.</text>
</comment>
<comment type="caution">
    <text evidence="11">The sequence shown here is derived from an EMBL/GenBank/DDBJ whole genome shotgun (WGS) entry which is preliminary data.</text>
</comment>
<evidence type="ECO:0000313" key="11">
    <source>
        <dbReference type="EMBL" id="KAJ7655531.1"/>
    </source>
</evidence>
<comment type="subcellular location">
    <subcellularLocation>
        <location evidence="1">Membrane</location>
        <topology evidence="1">Multi-pass membrane protein</topology>
    </subcellularLocation>
</comment>
<dbReference type="Proteomes" id="UP001221757">
    <property type="component" value="Unassembled WGS sequence"/>
</dbReference>
<evidence type="ECO:0000313" key="12">
    <source>
        <dbReference type="Proteomes" id="UP001221757"/>
    </source>
</evidence>
<keyword evidence="9" id="KW-0807">Transducer</keyword>
<evidence type="ECO:0000256" key="10">
    <source>
        <dbReference type="SAM" id="Phobius"/>
    </source>
</evidence>
<dbReference type="GO" id="GO:0000750">
    <property type="term" value="P:pheromone-dependent signal transduction involved in conjugation with cellular fusion"/>
    <property type="evidence" value="ECO:0007669"/>
    <property type="project" value="TreeGrafter"/>
</dbReference>
<feature type="transmembrane region" description="Helical" evidence="10">
    <location>
        <begin position="74"/>
        <end position="93"/>
    </location>
</feature>
<name>A0AAD7CP02_MYCRO</name>
<keyword evidence="8 11" id="KW-0675">Receptor</keyword>
<dbReference type="GO" id="GO:0005886">
    <property type="term" value="C:plasma membrane"/>
    <property type="evidence" value="ECO:0007669"/>
    <property type="project" value="TreeGrafter"/>
</dbReference>
<evidence type="ECO:0000256" key="6">
    <source>
        <dbReference type="ARBA" id="ARBA00023040"/>
    </source>
</evidence>
<dbReference type="EMBL" id="JARKIE010000307">
    <property type="protein sequence ID" value="KAJ7655531.1"/>
    <property type="molecule type" value="Genomic_DNA"/>
</dbReference>
<evidence type="ECO:0000256" key="8">
    <source>
        <dbReference type="ARBA" id="ARBA00023170"/>
    </source>
</evidence>
<keyword evidence="12" id="KW-1185">Reference proteome</keyword>
<evidence type="ECO:0000256" key="3">
    <source>
        <dbReference type="ARBA" id="ARBA00022507"/>
    </source>
</evidence>